<reference evidence="3 4" key="1">
    <citation type="submission" date="2024-02" db="EMBL/GenBank/DDBJ databases">
        <authorList>
            <person name="Chen Y."/>
            <person name="Shah S."/>
            <person name="Dougan E. K."/>
            <person name="Thang M."/>
            <person name="Chan C."/>
        </authorList>
    </citation>
    <scope>NUCLEOTIDE SEQUENCE [LARGE SCALE GENOMIC DNA]</scope>
</reference>
<organism evidence="3 4">
    <name type="scientific">Durusdinium trenchii</name>
    <dbReference type="NCBI Taxonomy" id="1381693"/>
    <lineage>
        <taxon>Eukaryota</taxon>
        <taxon>Sar</taxon>
        <taxon>Alveolata</taxon>
        <taxon>Dinophyceae</taxon>
        <taxon>Suessiales</taxon>
        <taxon>Symbiodiniaceae</taxon>
        <taxon>Durusdinium</taxon>
    </lineage>
</organism>
<gene>
    <name evidence="3" type="ORF">SCF082_LOCUS31410</name>
</gene>
<evidence type="ECO:0000256" key="1">
    <source>
        <dbReference type="SAM" id="Coils"/>
    </source>
</evidence>
<dbReference type="EMBL" id="CAXAMM010026563">
    <property type="protein sequence ID" value="CAK9059200.1"/>
    <property type="molecule type" value="Genomic_DNA"/>
</dbReference>
<keyword evidence="1" id="KW-0175">Coiled coil</keyword>
<dbReference type="Proteomes" id="UP001642464">
    <property type="component" value="Unassembled WGS sequence"/>
</dbReference>
<name>A0ABP0N5W9_9DINO</name>
<feature type="region of interest" description="Disordered" evidence="2">
    <location>
        <begin position="1"/>
        <end position="34"/>
    </location>
</feature>
<keyword evidence="4" id="KW-1185">Reference proteome</keyword>
<evidence type="ECO:0000313" key="4">
    <source>
        <dbReference type="Proteomes" id="UP001642464"/>
    </source>
</evidence>
<evidence type="ECO:0000313" key="3">
    <source>
        <dbReference type="EMBL" id="CAK9059200.1"/>
    </source>
</evidence>
<comment type="caution">
    <text evidence="3">The sequence shown here is derived from an EMBL/GenBank/DDBJ whole genome shotgun (WGS) entry which is preliminary data.</text>
</comment>
<protein>
    <submittedName>
        <fullName evidence="3">THO complex subunit 2</fullName>
    </submittedName>
</protein>
<accession>A0ABP0N5W9</accession>
<feature type="coiled-coil region" evidence="1">
    <location>
        <begin position="87"/>
        <end position="135"/>
    </location>
</feature>
<proteinExistence type="predicted"/>
<evidence type="ECO:0000256" key="2">
    <source>
        <dbReference type="SAM" id="MobiDB-lite"/>
    </source>
</evidence>
<sequence>MQQQQQQQQRAESLDRGGGGNGGGRRRTSMKTGMLKFAQGRTTQGEHGSAAKILAGGSSDVLQDPLERFREEYDKIKRSLVHSLEREKAHTEQIRELKARLQASNQQLQLRTSVVEMLEKQTKRLEEERQRAVRSETFAKEREANAVRIVGDLKERVGDLEKRLLRLPSGKERDDLMSFVLPHAQDELKVDDADEDARASPSAFESWKKVYGVWTPKHKREVTKAWKQTSQERRPRTAYELFKDTNHGVPHAHELVLDNRLTPMRQARAKLDRLRNRASKPRSRSSALPRLIMILRLTKSLPCSARIARTPSMGSLKLAKPYPLDSEVLRLRTTLAMLKDVYFRNTEESMSSLTDGASCPTQSRKSFSGQSLSVLSSQTLPAAVRRNFSGRLLACSKLPSSALSARPAAELRLPAPSSSSTG</sequence>